<dbReference type="AlphaFoldDB" id="A0A2K2FMD2"/>
<reference evidence="2 3" key="1">
    <citation type="submission" date="2017-06" db="EMBL/GenBank/DDBJ databases">
        <title>Investigating the central metabolism of Clostridium thermosuccinogenes.</title>
        <authorList>
            <person name="Koendjbiharie J.G."/>
            <person name="van Kranenburg R."/>
        </authorList>
    </citation>
    <scope>NUCLEOTIDE SEQUENCE [LARGE SCALE GENOMIC DNA]</scope>
    <source>
        <strain evidence="2 3">DSM 5806</strain>
    </source>
</reference>
<dbReference type="PANTHER" id="PTHR12526">
    <property type="entry name" value="GLYCOSYLTRANSFERASE"/>
    <property type="match status" value="1"/>
</dbReference>
<sequence length="507" mass="57498">MAFSGFSASIKSQLNGIYRYMSAYYSICIEMLSAAQLRWFMKKRLLFAMNNLGCGGAEKSLVTLLNCIDYSSFEVDLFLFDADGLFLELVPPEINLLPGPEYWKVMNSSFASSMKTLARQGRPDLMLCRVMQAALCRTFSSPERVEQHLWRYVRRALPALDHQYYAAIGYMEKNPVYFIADKVKASKKIGWVHTNYSRLDINKRIEDRYFCKLDYIVTVSEECARVLKDMFPAHKDKVMIIENILLPELIRRMAGIKEMDEIKETEELNGVKGEKEPQEAEGEAEVKEIRTEEAENAKGTAEIEVIKETGKEVEDNEAKRVKEGKKGMAAQAALKKPVKLVTVARLAYPKGIDMALEACRLLINGGHEVIWRVIGEGPLRAELEKKIKEYNLEKYFLLEGSMQNPYPCMKNADIYVQPSRYEGKSIAVEEAKVLCRPVVVTCYGTVKDQIKDKVNGLVSDMSPEGLCESIKLLMGSKALRDSLVSNLQKESSGNRSEINKLYRLIEG</sequence>
<evidence type="ECO:0000313" key="2">
    <source>
        <dbReference type="EMBL" id="PNU01381.1"/>
    </source>
</evidence>
<dbReference type="CDD" id="cd03811">
    <property type="entry name" value="GT4_GT28_WabH-like"/>
    <property type="match status" value="1"/>
</dbReference>
<keyword evidence="3" id="KW-1185">Reference proteome</keyword>
<organism evidence="2 3">
    <name type="scientific">Clostridium thermosuccinogenes</name>
    <dbReference type="NCBI Taxonomy" id="84032"/>
    <lineage>
        <taxon>Bacteria</taxon>
        <taxon>Bacillati</taxon>
        <taxon>Bacillota</taxon>
        <taxon>Clostridia</taxon>
        <taxon>Eubacteriales</taxon>
        <taxon>Clostridiaceae</taxon>
        <taxon>Clostridium</taxon>
    </lineage>
</organism>
<evidence type="ECO:0000313" key="3">
    <source>
        <dbReference type="Proteomes" id="UP000236151"/>
    </source>
</evidence>
<name>A0A2K2FMD2_9CLOT</name>
<dbReference type="Gene3D" id="3.40.50.2000">
    <property type="entry name" value="Glycogen Phosphorylase B"/>
    <property type="match status" value="1"/>
</dbReference>
<dbReference type="EMBL" id="NIOJ01000002">
    <property type="protein sequence ID" value="PNU01381.1"/>
    <property type="molecule type" value="Genomic_DNA"/>
</dbReference>
<accession>A0A2K2FMD2</accession>
<dbReference type="SUPFAM" id="SSF53756">
    <property type="entry name" value="UDP-Glycosyltransferase/glycogen phosphorylase"/>
    <property type="match status" value="1"/>
</dbReference>
<dbReference type="Proteomes" id="UP000236151">
    <property type="component" value="Unassembled WGS sequence"/>
</dbReference>
<protein>
    <recommendedName>
        <fullName evidence="1">Glycosyl transferase family 1 domain-containing protein</fullName>
    </recommendedName>
</protein>
<dbReference type="KEGG" id="cthd:CDO33_04165"/>
<gene>
    <name evidence="2" type="ORF">CDQ84_01565</name>
</gene>
<comment type="caution">
    <text evidence="2">The sequence shown here is derived from an EMBL/GenBank/DDBJ whole genome shotgun (WGS) entry which is preliminary data.</text>
</comment>
<evidence type="ECO:0000259" key="1">
    <source>
        <dbReference type="Pfam" id="PF00534"/>
    </source>
</evidence>
<dbReference type="PANTHER" id="PTHR12526:SF630">
    <property type="entry name" value="GLYCOSYLTRANSFERASE"/>
    <property type="match status" value="1"/>
</dbReference>
<dbReference type="Pfam" id="PF00534">
    <property type="entry name" value="Glycos_transf_1"/>
    <property type="match status" value="1"/>
</dbReference>
<dbReference type="InterPro" id="IPR001296">
    <property type="entry name" value="Glyco_trans_1"/>
</dbReference>
<dbReference type="GO" id="GO:0016757">
    <property type="term" value="F:glycosyltransferase activity"/>
    <property type="evidence" value="ECO:0007669"/>
    <property type="project" value="InterPro"/>
</dbReference>
<feature type="domain" description="Glycosyl transferase family 1" evidence="1">
    <location>
        <begin position="333"/>
        <end position="488"/>
    </location>
</feature>
<proteinExistence type="predicted"/>